<dbReference type="SMART" id="SM00382">
    <property type="entry name" value="AAA"/>
    <property type="match status" value="1"/>
</dbReference>
<dbReference type="GO" id="GO:0005524">
    <property type="term" value="F:ATP binding"/>
    <property type="evidence" value="ECO:0007669"/>
    <property type="project" value="UniProtKB-KW"/>
</dbReference>
<keyword evidence="4 8" id="KW-0067">ATP-binding</keyword>
<evidence type="ECO:0000256" key="3">
    <source>
        <dbReference type="ARBA" id="ARBA00022741"/>
    </source>
</evidence>
<evidence type="ECO:0000259" key="7">
    <source>
        <dbReference type="PROSITE" id="PS50893"/>
    </source>
</evidence>
<evidence type="ECO:0000313" key="8">
    <source>
        <dbReference type="EMBL" id="MCH6170130.1"/>
    </source>
</evidence>
<dbReference type="InterPro" id="IPR017871">
    <property type="entry name" value="ABC_transporter-like_CS"/>
</dbReference>
<evidence type="ECO:0000313" key="9">
    <source>
        <dbReference type="Proteomes" id="UP001299970"/>
    </source>
</evidence>
<dbReference type="Gene3D" id="2.40.50.100">
    <property type="match status" value="1"/>
</dbReference>
<dbReference type="InterPro" id="IPR008995">
    <property type="entry name" value="Mo/tungstate-bd_C_term_dom"/>
</dbReference>
<keyword evidence="3" id="KW-0547">Nucleotide-binding</keyword>
<dbReference type="PROSITE" id="PS50893">
    <property type="entry name" value="ABC_TRANSPORTER_2"/>
    <property type="match status" value="1"/>
</dbReference>
<evidence type="ECO:0000256" key="1">
    <source>
        <dbReference type="ARBA" id="ARBA00022448"/>
    </source>
</evidence>
<dbReference type="Pfam" id="PF00005">
    <property type="entry name" value="ABC_tran"/>
    <property type="match status" value="1"/>
</dbReference>
<evidence type="ECO:0000256" key="6">
    <source>
        <dbReference type="ARBA" id="ARBA00023136"/>
    </source>
</evidence>
<keyword evidence="5" id="KW-1278">Translocase</keyword>
<keyword evidence="1" id="KW-0813">Transport</keyword>
<evidence type="ECO:0000256" key="2">
    <source>
        <dbReference type="ARBA" id="ARBA00022475"/>
    </source>
</evidence>
<sequence length="367" mass="39323">MAQIDIAGLTKRFDSGAAAVDDLDLTVQDGEFLSLLGPSGCGKTTTLRCVAGLERPTSGEIHFDGEPMVSRGVFVPPEKRNMGMVFQSYALWPHMTTFGNVAYPLRRARLDGTAVAARVAEMLDVVGLAEYGGRLPSKLSGGQQQRVALARALVNRPQVVLYDEPLSNLDSLLRSQMRREVRRLHDTLGSTSIYVTHDRTEAMALSDRIAVMQAGVVQQIGTPREIYTCPANRFVADFIGFDNLVAAEVVASDRDGALVRLGGDGPLVRCATTSVRPPGSIVELAARAGAFRLAPGVPQPGLSFRARVSTVTYLGEDLEIQVQAGEVALLARIRDADVRAATQGTVPVSGDQVDLSIRPEELVEIGA</sequence>
<dbReference type="InterPro" id="IPR003439">
    <property type="entry name" value="ABC_transporter-like_ATP-bd"/>
</dbReference>
<keyword evidence="6" id="KW-0472">Membrane</keyword>
<dbReference type="EMBL" id="JAKXMK010000030">
    <property type="protein sequence ID" value="MCH6170130.1"/>
    <property type="molecule type" value="Genomic_DNA"/>
</dbReference>
<dbReference type="PANTHER" id="PTHR43875:SF15">
    <property type="entry name" value="TREHALOSE IMPORT ATP-BINDING PROTEIN SUGC"/>
    <property type="match status" value="1"/>
</dbReference>
<feature type="domain" description="ABC transporter" evidence="7">
    <location>
        <begin position="4"/>
        <end position="239"/>
    </location>
</feature>
<dbReference type="SUPFAM" id="SSF50331">
    <property type="entry name" value="MOP-like"/>
    <property type="match status" value="1"/>
</dbReference>
<comment type="caution">
    <text evidence="8">The sequence shown here is derived from an EMBL/GenBank/DDBJ whole genome shotgun (WGS) entry which is preliminary data.</text>
</comment>
<name>A0ABS9TNM3_9PSEU</name>
<dbReference type="PROSITE" id="PS00211">
    <property type="entry name" value="ABC_TRANSPORTER_1"/>
    <property type="match status" value="1"/>
</dbReference>
<dbReference type="Proteomes" id="UP001299970">
    <property type="component" value="Unassembled WGS sequence"/>
</dbReference>
<proteinExistence type="predicted"/>
<organism evidence="8 9">
    <name type="scientific">Pseudonocardia alaniniphila</name>
    <dbReference type="NCBI Taxonomy" id="75291"/>
    <lineage>
        <taxon>Bacteria</taxon>
        <taxon>Bacillati</taxon>
        <taxon>Actinomycetota</taxon>
        <taxon>Actinomycetes</taxon>
        <taxon>Pseudonocardiales</taxon>
        <taxon>Pseudonocardiaceae</taxon>
        <taxon>Pseudonocardia</taxon>
    </lineage>
</organism>
<protein>
    <submittedName>
        <fullName evidence="8">ABC transporter ATP-binding protein</fullName>
    </submittedName>
</protein>
<evidence type="ECO:0000256" key="4">
    <source>
        <dbReference type="ARBA" id="ARBA00022840"/>
    </source>
</evidence>
<keyword evidence="9" id="KW-1185">Reference proteome</keyword>
<dbReference type="InterPro" id="IPR027417">
    <property type="entry name" value="P-loop_NTPase"/>
</dbReference>
<dbReference type="SUPFAM" id="SSF52540">
    <property type="entry name" value="P-loop containing nucleoside triphosphate hydrolases"/>
    <property type="match status" value="1"/>
</dbReference>
<dbReference type="RefSeq" id="WP_241040940.1">
    <property type="nucleotide sequence ID" value="NZ_BAAAJF010000049.1"/>
</dbReference>
<evidence type="ECO:0000256" key="5">
    <source>
        <dbReference type="ARBA" id="ARBA00022967"/>
    </source>
</evidence>
<dbReference type="Pfam" id="PF08402">
    <property type="entry name" value="TOBE_2"/>
    <property type="match status" value="1"/>
</dbReference>
<reference evidence="8 9" key="1">
    <citation type="submission" date="2022-03" db="EMBL/GenBank/DDBJ databases">
        <title>Pseudonocardia alaer sp. nov., a novel actinomycete isolated from reed forest soil.</title>
        <authorList>
            <person name="Wang L."/>
        </authorList>
    </citation>
    <scope>NUCLEOTIDE SEQUENCE [LARGE SCALE GENOMIC DNA]</scope>
    <source>
        <strain evidence="8 9">Y-16303</strain>
    </source>
</reference>
<dbReference type="Gene3D" id="3.40.50.300">
    <property type="entry name" value="P-loop containing nucleotide triphosphate hydrolases"/>
    <property type="match status" value="1"/>
</dbReference>
<dbReference type="InterPro" id="IPR013611">
    <property type="entry name" value="Transp-assoc_OB_typ2"/>
</dbReference>
<gene>
    <name evidence="8" type="ORF">MMF94_30895</name>
</gene>
<keyword evidence="2" id="KW-1003">Cell membrane</keyword>
<dbReference type="PANTHER" id="PTHR43875">
    <property type="entry name" value="MALTODEXTRIN IMPORT ATP-BINDING PROTEIN MSMX"/>
    <property type="match status" value="1"/>
</dbReference>
<dbReference type="InterPro" id="IPR047641">
    <property type="entry name" value="ABC_transpr_MalK/UgpC-like"/>
</dbReference>
<accession>A0ABS9TNM3</accession>
<dbReference type="InterPro" id="IPR003593">
    <property type="entry name" value="AAA+_ATPase"/>
</dbReference>